<evidence type="ECO:0000313" key="1">
    <source>
        <dbReference type="EMBL" id="RAK18156.1"/>
    </source>
</evidence>
<organism evidence="1 2">
    <name type="scientific">Salipiger aestuarii</name>
    <dbReference type="NCBI Taxonomy" id="568098"/>
    <lineage>
        <taxon>Bacteria</taxon>
        <taxon>Pseudomonadati</taxon>
        <taxon>Pseudomonadota</taxon>
        <taxon>Alphaproteobacteria</taxon>
        <taxon>Rhodobacterales</taxon>
        <taxon>Roseobacteraceae</taxon>
        <taxon>Salipiger</taxon>
    </lineage>
</organism>
<gene>
    <name evidence="1" type="ORF">ATI53_101452</name>
</gene>
<sequence>MGRNLRFWLTAPRAAPFDPGDAPLALGALLLRAARTDHAPLLALPGLLSAVLARRYDLTAREASEMLEACARVEAAAPASAEFAAVLHAVICHADRRAMAVSLSDTLVSAGLCTPDDPRAMALSEAVLGVLPTEIDLPRRAG</sequence>
<evidence type="ECO:0008006" key="3">
    <source>
        <dbReference type="Google" id="ProtNLM"/>
    </source>
</evidence>
<keyword evidence="2" id="KW-1185">Reference proteome</keyword>
<reference evidence="1 2" key="1">
    <citation type="submission" date="2018-06" db="EMBL/GenBank/DDBJ databases">
        <title>Genomic Encyclopedia of Archaeal and Bacterial Type Strains, Phase II (KMG-II): from individual species to whole genera.</title>
        <authorList>
            <person name="Goeker M."/>
        </authorList>
    </citation>
    <scope>NUCLEOTIDE SEQUENCE [LARGE SCALE GENOMIC DNA]</scope>
    <source>
        <strain evidence="1 2">DSM 22011</strain>
    </source>
</reference>
<evidence type="ECO:0000313" key="2">
    <source>
        <dbReference type="Proteomes" id="UP000249165"/>
    </source>
</evidence>
<dbReference type="Proteomes" id="UP000249165">
    <property type="component" value="Unassembled WGS sequence"/>
</dbReference>
<protein>
    <recommendedName>
        <fullName evidence="3">Tellurite resistance protein TerB</fullName>
    </recommendedName>
</protein>
<accession>A0A327YDL2</accession>
<dbReference type="EMBL" id="QLMG01000014">
    <property type="protein sequence ID" value="RAK18156.1"/>
    <property type="molecule type" value="Genomic_DNA"/>
</dbReference>
<dbReference type="OrthoDB" id="7871207at2"/>
<dbReference type="AlphaFoldDB" id="A0A327YDL2"/>
<comment type="caution">
    <text evidence="1">The sequence shown here is derived from an EMBL/GenBank/DDBJ whole genome shotgun (WGS) entry which is preliminary data.</text>
</comment>
<proteinExistence type="predicted"/>
<name>A0A327YDL2_9RHOB</name>
<dbReference type="RefSeq" id="WP_009504715.1">
    <property type="nucleotide sequence ID" value="NZ_LIGK01000016.1"/>
</dbReference>